<reference evidence="2" key="1">
    <citation type="submission" date="2023-03" db="EMBL/GenBank/DDBJ databases">
        <title>Massive genome expansion in bonnet fungi (Mycena s.s.) driven by repeated elements and novel gene families across ecological guilds.</title>
        <authorList>
            <consortium name="Lawrence Berkeley National Laboratory"/>
            <person name="Harder C.B."/>
            <person name="Miyauchi S."/>
            <person name="Viragh M."/>
            <person name="Kuo A."/>
            <person name="Thoen E."/>
            <person name="Andreopoulos B."/>
            <person name="Lu D."/>
            <person name="Skrede I."/>
            <person name="Drula E."/>
            <person name="Henrissat B."/>
            <person name="Morin E."/>
            <person name="Kohler A."/>
            <person name="Barry K."/>
            <person name="LaButti K."/>
            <person name="Morin E."/>
            <person name="Salamov A."/>
            <person name="Lipzen A."/>
            <person name="Mereny Z."/>
            <person name="Hegedus B."/>
            <person name="Baldrian P."/>
            <person name="Stursova M."/>
            <person name="Weitz H."/>
            <person name="Taylor A."/>
            <person name="Grigoriev I.V."/>
            <person name="Nagy L.G."/>
            <person name="Martin F."/>
            <person name="Kauserud H."/>
        </authorList>
    </citation>
    <scope>NUCLEOTIDE SEQUENCE</scope>
    <source>
        <strain evidence="2">CBHHK002</strain>
    </source>
</reference>
<comment type="caution">
    <text evidence="2">The sequence shown here is derived from an EMBL/GenBank/DDBJ whole genome shotgun (WGS) entry which is preliminary data.</text>
</comment>
<evidence type="ECO:0000313" key="2">
    <source>
        <dbReference type="EMBL" id="KAJ7312421.1"/>
    </source>
</evidence>
<dbReference type="AlphaFoldDB" id="A0AAD6Z8W0"/>
<feature type="region of interest" description="Disordered" evidence="1">
    <location>
        <begin position="87"/>
        <end position="253"/>
    </location>
</feature>
<feature type="compositionally biased region" description="Pro residues" evidence="1">
    <location>
        <begin position="161"/>
        <end position="170"/>
    </location>
</feature>
<protein>
    <submittedName>
        <fullName evidence="2">Uncharacterized protein</fullName>
    </submittedName>
</protein>
<dbReference type="EMBL" id="JARIHO010000072">
    <property type="protein sequence ID" value="KAJ7312421.1"/>
    <property type="molecule type" value="Genomic_DNA"/>
</dbReference>
<proteinExistence type="predicted"/>
<feature type="compositionally biased region" description="Basic residues" evidence="1">
    <location>
        <begin position="141"/>
        <end position="152"/>
    </location>
</feature>
<sequence length="490" mass="52159">MGLKGLWVYREHCSRLSIRPRVDGTPVLTTVRRRDGGLRRPIAQRRDGTVRDRSKASVDHPSSAASFSASTSHESFALHLRLASSFSSGGTQHSAKQHELARTGRRARSQHGGYLANGSEAARVGPEDGARVTAAASTSTPHHHSTSGKYHQHSSSTSNPAAPPDPPPPSTRRCGACTVQASNPSATSRRSPPSRRPSVLAPASHSHGQGHAPSQSDSPSSAGHSSHTHMSAHSQASNTSSQQSHSSSTSEFVGDEFGEGWGSDTQSRFFTTYACRFRCTRATALLIPRRALRAVRCAPHGVAGKVAGKDVGMWFGPIVPRTPYIYLLFILFPSTLAPSPLFSSSSPLSSLFPRLPPGRDSPSLLALKTDYVTSAYPHPSFPCFVLPSISPIAPGINKTSIIDVFPFLSLVSSSPAAPSVWRRRLNALLPRISSRSVNIIKLSELASESPSQYDGINVSPVAQSGSLALAFVFDSSKSYLIIPKVAVSPG</sequence>
<gene>
    <name evidence="2" type="ORF">DFH08DRAFT_973498</name>
</gene>
<keyword evidence="3" id="KW-1185">Reference proteome</keyword>
<feature type="compositionally biased region" description="Low complexity" evidence="1">
    <location>
        <begin position="181"/>
        <end position="250"/>
    </location>
</feature>
<accession>A0AAD6Z8W0</accession>
<feature type="compositionally biased region" description="Basic and acidic residues" evidence="1">
    <location>
        <begin position="38"/>
        <end position="58"/>
    </location>
</feature>
<evidence type="ECO:0000313" key="3">
    <source>
        <dbReference type="Proteomes" id="UP001218218"/>
    </source>
</evidence>
<dbReference type="Proteomes" id="UP001218218">
    <property type="component" value="Unassembled WGS sequence"/>
</dbReference>
<organism evidence="2 3">
    <name type="scientific">Mycena albidolilacea</name>
    <dbReference type="NCBI Taxonomy" id="1033008"/>
    <lineage>
        <taxon>Eukaryota</taxon>
        <taxon>Fungi</taxon>
        <taxon>Dikarya</taxon>
        <taxon>Basidiomycota</taxon>
        <taxon>Agaricomycotina</taxon>
        <taxon>Agaricomycetes</taxon>
        <taxon>Agaricomycetidae</taxon>
        <taxon>Agaricales</taxon>
        <taxon>Marasmiineae</taxon>
        <taxon>Mycenaceae</taxon>
        <taxon>Mycena</taxon>
    </lineage>
</organism>
<feature type="region of interest" description="Disordered" evidence="1">
    <location>
        <begin position="38"/>
        <end position="69"/>
    </location>
</feature>
<evidence type="ECO:0000256" key="1">
    <source>
        <dbReference type="SAM" id="MobiDB-lite"/>
    </source>
</evidence>
<name>A0AAD6Z8W0_9AGAR</name>